<dbReference type="Proteomes" id="UP001597061">
    <property type="component" value="Unassembled WGS sequence"/>
</dbReference>
<name>A0ABW3JHP6_9FLAO</name>
<dbReference type="InterPro" id="IPR009097">
    <property type="entry name" value="Cyclic_Pdiesterase"/>
</dbReference>
<dbReference type="RefSeq" id="WP_379925414.1">
    <property type="nucleotide sequence ID" value="NZ_JBHTJI010000001.1"/>
</dbReference>
<evidence type="ECO:0000313" key="2">
    <source>
        <dbReference type="EMBL" id="MFD0989824.1"/>
    </source>
</evidence>
<dbReference type="InterPro" id="IPR019510">
    <property type="entry name" value="AKAP7-like_phosphoesterase"/>
</dbReference>
<keyword evidence="3" id="KW-1185">Reference proteome</keyword>
<keyword evidence="2" id="KW-0436">Ligase</keyword>
<gene>
    <name evidence="2" type="ORF">ACFQ1R_06940</name>
</gene>
<dbReference type="Pfam" id="PF10469">
    <property type="entry name" value="AKAP7_NLS"/>
    <property type="match status" value="1"/>
</dbReference>
<dbReference type="SUPFAM" id="SSF55144">
    <property type="entry name" value="LigT-like"/>
    <property type="match status" value="1"/>
</dbReference>
<proteinExistence type="predicted"/>
<organism evidence="2 3">
    <name type="scientific">Mariniflexile jejuense</name>
    <dbReference type="NCBI Taxonomy" id="1173582"/>
    <lineage>
        <taxon>Bacteria</taxon>
        <taxon>Pseudomonadati</taxon>
        <taxon>Bacteroidota</taxon>
        <taxon>Flavobacteriia</taxon>
        <taxon>Flavobacteriales</taxon>
        <taxon>Flavobacteriaceae</taxon>
        <taxon>Mariniflexile</taxon>
    </lineage>
</organism>
<dbReference type="Gene3D" id="3.90.1140.10">
    <property type="entry name" value="Cyclic phosphodiesterase"/>
    <property type="match status" value="1"/>
</dbReference>
<reference evidence="3" key="1">
    <citation type="journal article" date="2019" name="Int. J. Syst. Evol. Microbiol.">
        <title>The Global Catalogue of Microorganisms (GCM) 10K type strain sequencing project: providing services to taxonomists for standard genome sequencing and annotation.</title>
        <authorList>
            <consortium name="The Broad Institute Genomics Platform"/>
            <consortium name="The Broad Institute Genome Sequencing Center for Infectious Disease"/>
            <person name="Wu L."/>
            <person name="Ma J."/>
        </authorList>
    </citation>
    <scope>NUCLEOTIDE SEQUENCE [LARGE SCALE GENOMIC DNA]</scope>
    <source>
        <strain evidence="3">CCUG 62414</strain>
    </source>
</reference>
<evidence type="ECO:0000313" key="3">
    <source>
        <dbReference type="Proteomes" id="UP001597061"/>
    </source>
</evidence>
<dbReference type="GO" id="GO:0016874">
    <property type="term" value="F:ligase activity"/>
    <property type="evidence" value="ECO:0007669"/>
    <property type="project" value="UniProtKB-KW"/>
</dbReference>
<comment type="caution">
    <text evidence="2">The sequence shown here is derived from an EMBL/GenBank/DDBJ whole genome shotgun (WGS) entry which is preliminary data.</text>
</comment>
<sequence>MNLKEHYESLYKTSIKQIEADAYDIDTLIDSPSDNRFGITLLIRPSETIKNEIQKFLDILKAIDPNQYYYVNSDIHITVMSIISCYDGFELKSINISEYITLINESIQNVSNLKIEFKGITASTSCIMVQGFMNTEALNDARNNLRIKFKNSTLKQSIDKRYTIQTAHATVLRFKEKIIDKSKFLEIVEKYKNHEFGTFEVKSIELVYNDWYQKAKFVKKLSEFSIKN</sequence>
<feature type="domain" description="A-kinase anchor protein 7-like phosphoesterase" evidence="1">
    <location>
        <begin position="49"/>
        <end position="214"/>
    </location>
</feature>
<accession>A0ABW3JHP6</accession>
<evidence type="ECO:0000259" key="1">
    <source>
        <dbReference type="Pfam" id="PF10469"/>
    </source>
</evidence>
<protein>
    <submittedName>
        <fullName evidence="2">2'-5' RNA ligase family protein</fullName>
    </submittedName>
</protein>
<dbReference type="EMBL" id="JBHTJI010000001">
    <property type="protein sequence ID" value="MFD0989824.1"/>
    <property type="molecule type" value="Genomic_DNA"/>
</dbReference>